<dbReference type="AlphaFoldDB" id="A0A0S3QVX1"/>
<keyword evidence="5" id="KW-1185">Reference proteome</keyword>
<organism evidence="4 5">
    <name type="scientific">Thermosulfidibacter takaii (strain DSM 17441 / JCM 13301 / NBRC 103674 / ABI70S6)</name>
    <dbReference type="NCBI Taxonomy" id="1298851"/>
    <lineage>
        <taxon>Bacteria</taxon>
        <taxon>Pseudomonadati</taxon>
        <taxon>Thermosulfidibacterota</taxon>
        <taxon>Thermosulfidibacteria</taxon>
        <taxon>Thermosulfidibacterales</taxon>
        <taxon>Thermosulfidibacteraceae</taxon>
    </lineage>
</organism>
<dbReference type="PANTHER" id="PTHR35089:SF1">
    <property type="entry name" value="CHAPERONE PROTEIN SKP"/>
    <property type="match status" value="1"/>
</dbReference>
<sequence>MRKLFMVALGVFFLVGASWASNIKIGVVDVQKIVLESKRGKQAKAQWEKEFKQKKAEIEKKQKEIEKLQNELKKNAAVLSEKAKKAKQEELRKRMMELQFERQEAMRYLQKRNADLVNAILKDALDDIKNFAKKNGYTIILDVTGRVIYHDPSLDLNQQIIKLIDQKK</sequence>
<dbReference type="Gene3D" id="3.30.910.20">
    <property type="entry name" value="Skp domain"/>
    <property type="match status" value="1"/>
</dbReference>
<dbReference type="GO" id="GO:0051082">
    <property type="term" value="F:unfolded protein binding"/>
    <property type="evidence" value="ECO:0007669"/>
    <property type="project" value="InterPro"/>
</dbReference>
<evidence type="ECO:0000256" key="3">
    <source>
        <dbReference type="SAM" id="Coils"/>
    </source>
</evidence>
<dbReference type="RefSeq" id="WP_068550624.1">
    <property type="nucleotide sequence ID" value="NZ_AP013035.1"/>
</dbReference>
<proteinExistence type="inferred from homology"/>
<gene>
    <name evidence="4" type="primary">hlpA</name>
    <name evidence="4" type="ORF">TST_1672</name>
</gene>
<protein>
    <submittedName>
        <fullName evidence="4">Outer membrane protein</fullName>
    </submittedName>
</protein>
<evidence type="ECO:0000313" key="4">
    <source>
        <dbReference type="EMBL" id="BAT72456.1"/>
    </source>
</evidence>
<feature type="coiled-coil region" evidence="3">
    <location>
        <begin position="44"/>
        <end position="89"/>
    </location>
</feature>
<evidence type="ECO:0000256" key="1">
    <source>
        <dbReference type="ARBA" id="ARBA00009091"/>
    </source>
</evidence>
<dbReference type="GO" id="GO:0005829">
    <property type="term" value="C:cytosol"/>
    <property type="evidence" value="ECO:0007669"/>
    <property type="project" value="TreeGrafter"/>
</dbReference>
<dbReference type="SUPFAM" id="SSF111384">
    <property type="entry name" value="OmpH-like"/>
    <property type="match status" value="1"/>
</dbReference>
<dbReference type="OrthoDB" id="14484at2"/>
<dbReference type="InterPro" id="IPR024930">
    <property type="entry name" value="Skp_dom_sf"/>
</dbReference>
<evidence type="ECO:0000256" key="2">
    <source>
        <dbReference type="ARBA" id="ARBA00022729"/>
    </source>
</evidence>
<evidence type="ECO:0000313" key="5">
    <source>
        <dbReference type="Proteomes" id="UP000063234"/>
    </source>
</evidence>
<keyword evidence="2" id="KW-0732">Signal</keyword>
<dbReference type="KEGG" id="ttk:TST_1672"/>
<dbReference type="EMBL" id="AP013035">
    <property type="protein sequence ID" value="BAT72456.1"/>
    <property type="molecule type" value="Genomic_DNA"/>
</dbReference>
<name>A0A0S3QVX1_THET7</name>
<dbReference type="PANTHER" id="PTHR35089">
    <property type="entry name" value="CHAPERONE PROTEIN SKP"/>
    <property type="match status" value="1"/>
</dbReference>
<accession>A0A0S3QVX1</accession>
<dbReference type="GO" id="GO:0050821">
    <property type="term" value="P:protein stabilization"/>
    <property type="evidence" value="ECO:0007669"/>
    <property type="project" value="TreeGrafter"/>
</dbReference>
<keyword evidence="3" id="KW-0175">Coiled coil</keyword>
<dbReference type="SMART" id="SM00935">
    <property type="entry name" value="OmpH"/>
    <property type="match status" value="1"/>
</dbReference>
<dbReference type="Proteomes" id="UP000063234">
    <property type="component" value="Chromosome"/>
</dbReference>
<comment type="similarity">
    <text evidence="1">Belongs to the Skp family.</text>
</comment>
<dbReference type="InterPro" id="IPR005632">
    <property type="entry name" value="Chaperone_Skp"/>
</dbReference>
<dbReference type="STRING" id="1298851.TST_1672"/>
<dbReference type="Pfam" id="PF03938">
    <property type="entry name" value="OmpH"/>
    <property type="match status" value="1"/>
</dbReference>
<reference evidence="5" key="1">
    <citation type="journal article" date="2018" name="Science">
        <title>A primordial and reversible TCA cycle in a facultatively chemolithoautotrophic thermophile.</title>
        <authorList>
            <person name="Nunoura T."/>
            <person name="Chikaraishi Y."/>
            <person name="Izaki R."/>
            <person name="Suwa T."/>
            <person name="Sato T."/>
            <person name="Harada T."/>
            <person name="Mori K."/>
            <person name="Kato Y."/>
            <person name="Miyazaki M."/>
            <person name="Shimamura S."/>
            <person name="Yanagawa K."/>
            <person name="Shuto A."/>
            <person name="Ohkouchi N."/>
            <person name="Fujita N."/>
            <person name="Takaki Y."/>
            <person name="Atomi H."/>
            <person name="Takai K."/>
        </authorList>
    </citation>
    <scope>NUCLEOTIDE SEQUENCE [LARGE SCALE GENOMIC DNA]</scope>
    <source>
        <strain evidence="5">DSM 17441 / JCM 13301 / NBRC 103674 / ABI70S6</strain>
    </source>
</reference>